<proteinExistence type="predicted"/>
<keyword evidence="9" id="KW-1185">Reference proteome</keyword>
<feature type="region of interest" description="Disordered" evidence="6">
    <location>
        <begin position="136"/>
        <end position="172"/>
    </location>
</feature>
<evidence type="ECO:0000313" key="9">
    <source>
        <dbReference type="Proteomes" id="UP000791440"/>
    </source>
</evidence>
<comment type="caution">
    <text evidence="8">The sequence shown here is derived from an EMBL/GenBank/DDBJ whole genome shotgun (WGS) entry which is preliminary data.</text>
</comment>
<dbReference type="InterPro" id="IPR001005">
    <property type="entry name" value="SANT/Myb"/>
</dbReference>
<dbReference type="AlphaFoldDB" id="A0A922CGL6"/>
<feature type="domain" description="Myb-like" evidence="7">
    <location>
        <begin position="19"/>
        <end position="90"/>
    </location>
</feature>
<dbReference type="InterPro" id="IPR028002">
    <property type="entry name" value="Myb_DNA-bind_5"/>
</dbReference>
<reference evidence="8" key="2">
    <citation type="submission" date="2020-12" db="EMBL/GenBank/DDBJ databases">
        <authorList>
            <person name="Kanost M."/>
        </authorList>
    </citation>
    <scope>NUCLEOTIDE SEQUENCE</scope>
</reference>
<evidence type="ECO:0000256" key="6">
    <source>
        <dbReference type="SAM" id="MobiDB-lite"/>
    </source>
</evidence>
<evidence type="ECO:0000256" key="5">
    <source>
        <dbReference type="ARBA" id="ARBA00025466"/>
    </source>
</evidence>
<evidence type="ECO:0000256" key="4">
    <source>
        <dbReference type="ARBA" id="ARBA00023163"/>
    </source>
</evidence>
<dbReference type="Proteomes" id="UP000791440">
    <property type="component" value="Unassembled WGS sequence"/>
</dbReference>
<gene>
    <name evidence="8" type="ORF">O3G_MSEX003526</name>
</gene>
<dbReference type="PANTHER" id="PTHR21411">
    <property type="entry name" value="APONTIC"/>
    <property type="match status" value="1"/>
</dbReference>
<keyword evidence="4" id="KW-0804">Transcription</keyword>
<evidence type="ECO:0000256" key="2">
    <source>
        <dbReference type="ARBA" id="ARBA00016807"/>
    </source>
</evidence>
<feature type="compositionally biased region" description="Polar residues" evidence="6">
    <location>
        <begin position="140"/>
        <end position="151"/>
    </location>
</feature>
<evidence type="ECO:0000256" key="1">
    <source>
        <dbReference type="ARBA" id="ARBA00011764"/>
    </source>
</evidence>
<reference evidence="8" key="1">
    <citation type="journal article" date="2016" name="Insect Biochem. Mol. Biol.">
        <title>Multifaceted biological insights from a draft genome sequence of the tobacco hornworm moth, Manduca sexta.</title>
        <authorList>
            <person name="Kanost M.R."/>
            <person name="Arrese E.L."/>
            <person name="Cao X."/>
            <person name="Chen Y.R."/>
            <person name="Chellapilla S."/>
            <person name="Goldsmith M.R."/>
            <person name="Grosse-Wilde E."/>
            <person name="Heckel D.G."/>
            <person name="Herndon N."/>
            <person name="Jiang H."/>
            <person name="Papanicolaou A."/>
            <person name="Qu J."/>
            <person name="Soulages J.L."/>
            <person name="Vogel H."/>
            <person name="Walters J."/>
            <person name="Waterhouse R.M."/>
            <person name="Ahn S.J."/>
            <person name="Almeida F.C."/>
            <person name="An C."/>
            <person name="Aqrawi P."/>
            <person name="Bretschneider A."/>
            <person name="Bryant W.B."/>
            <person name="Bucks S."/>
            <person name="Chao H."/>
            <person name="Chevignon G."/>
            <person name="Christen J.M."/>
            <person name="Clarke D.F."/>
            <person name="Dittmer N.T."/>
            <person name="Ferguson L.C.F."/>
            <person name="Garavelou S."/>
            <person name="Gordon K.H.J."/>
            <person name="Gunaratna R.T."/>
            <person name="Han Y."/>
            <person name="Hauser F."/>
            <person name="He Y."/>
            <person name="Heidel-Fischer H."/>
            <person name="Hirsh A."/>
            <person name="Hu Y."/>
            <person name="Jiang H."/>
            <person name="Kalra D."/>
            <person name="Klinner C."/>
            <person name="Konig C."/>
            <person name="Kovar C."/>
            <person name="Kroll A.R."/>
            <person name="Kuwar S.S."/>
            <person name="Lee S.L."/>
            <person name="Lehman R."/>
            <person name="Li K."/>
            <person name="Li Z."/>
            <person name="Liang H."/>
            <person name="Lovelace S."/>
            <person name="Lu Z."/>
            <person name="Mansfield J.H."/>
            <person name="McCulloch K.J."/>
            <person name="Mathew T."/>
            <person name="Morton B."/>
            <person name="Muzny D.M."/>
            <person name="Neunemann D."/>
            <person name="Ongeri F."/>
            <person name="Pauchet Y."/>
            <person name="Pu L.L."/>
            <person name="Pyrousis I."/>
            <person name="Rao X.J."/>
            <person name="Redding A."/>
            <person name="Roesel C."/>
            <person name="Sanchez-Gracia A."/>
            <person name="Schaack S."/>
            <person name="Shukla A."/>
            <person name="Tetreau G."/>
            <person name="Wang Y."/>
            <person name="Xiong G.H."/>
            <person name="Traut W."/>
            <person name="Walsh T.K."/>
            <person name="Worley K.C."/>
            <person name="Wu D."/>
            <person name="Wu W."/>
            <person name="Wu Y.Q."/>
            <person name="Zhang X."/>
            <person name="Zou Z."/>
            <person name="Zucker H."/>
            <person name="Briscoe A.D."/>
            <person name="Burmester T."/>
            <person name="Clem R.J."/>
            <person name="Feyereisen R."/>
            <person name="Grimmelikhuijzen C.J.P."/>
            <person name="Hamodrakas S.J."/>
            <person name="Hansson B.S."/>
            <person name="Huguet E."/>
            <person name="Jermiin L.S."/>
            <person name="Lan Q."/>
            <person name="Lehman H.K."/>
            <person name="Lorenzen M."/>
            <person name="Merzendorfer H."/>
            <person name="Michalopoulos I."/>
            <person name="Morton D.B."/>
            <person name="Muthukrishnan S."/>
            <person name="Oakeshott J.G."/>
            <person name="Palmer W."/>
            <person name="Park Y."/>
            <person name="Passarelli A.L."/>
            <person name="Rozas J."/>
            <person name="Schwartz L.M."/>
            <person name="Smith W."/>
            <person name="Southgate A."/>
            <person name="Vilcinskas A."/>
            <person name="Vogt R."/>
            <person name="Wang P."/>
            <person name="Werren J."/>
            <person name="Yu X.Q."/>
            <person name="Zhou J.J."/>
            <person name="Brown S.J."/>
            <person name="Scherer S.E."/>
            <person name="Richards S."/>
            <person name="Blissard G.W."/>
        </authorList>
    </citation>
    <scope>NUCLEOTIDE SEQUENCE</scope>
</reference>
<feature type="domain" description="Myb-like" evidence="7">
    <location>
        <begin position="178"/>
        <end position="248"/>
    </location>
</feature>
<sequence>MNDDSQEEKPTHSTFARYRSPTFSKNEVNTLLSLIEYHKGIILNKSTSTAACHAKECAWAEITKGFNSNGFKNKRSAESLKVKWDNLKKVAKKISKNLLDVTNNDFDDVTSRTVAMLCEAENINFSLEKRLESDEELNVESESQKQSQDLHNWNDGEDQDLHVSDNDGDNENQRFLNRSMNFSPQECNLLIQCVRQEKKFVLSKANTSGANKLKNRAWFRITNNYNKLSPQKRSTKMLRTKFSNMKKMAKSVSFKNYLKDVNRKQNKLNEDDDKKIKSEPPYEYKDHSELDNDIDDSHNEINEISSNTINLVSDPLSTTLNGDSGIDLINPLENKEIVRLKMDLLHYQMETAKLERKRIEEAIQAQSLENALRLRAARLEAVAAADKLSPAHPALAFTPDEARAHHCLAHCT</sequence>
<dbReference type="Gene3D" id="1.10.10.60">
    <property type="entry name" value="Homeodomain-like"/>
    <property type="match status" value="1"/>
</dbReference>
<dbReference type="SMART" id="SM00717">
    <property type="entry name" value="SANT"/>
    <property type="match status" value="2"/>
</dbReference>
<dbReference type="Pfam" id="PF13873">
    <property type="entry name" value="Myb_DNA-bind_5"/>
    <property type="match status" value="2"/>
</dbReference>
<accession>A0A922CGL6</accession>
<dbReference type="OrthoDB" id="7478883at2759"/>
<comment type="function">
    <text evidence="5">Involved in transvection phenomena (= synapsis-dependent gene expression), where the synaptic pairing of chromosomes carrying genes with which zeste interacts influences the expression of these genes. Zeste binds to DNA and stimulates transcription from a nearby promoter.</text>
</comment>
<organism evidence="8 9">
    <name type="scientific">Manduca sexta</name>
    <name type="common">Tobacco hawkmoth</name>
    <name type="synonym">Tobacco hornworm</name>
    <dbReference type="NCBI Taxonomy" id="7130"/>
    <lineage>
        <taxon>Eukaryota</taxon>
        <taxon>Metazoa</taxon>
        <taxon>Ecdysozoa</taxon>
        <taxon>Arthropoda</taxon>
        <taxon>Hexapoda</taxon>
        <taxon>Insecta</taxon>
        <taxon>Pterygota</taxon>
        <taxon>Neoptera</taxon>
        <taxon>Endopterygota</taxon>
        <taxon>Lepidoptera</taxon>
        <taxon>Glossata</taxon>
        <taxon>Ditrysia</taxon>
        <taxon>Bombycoidea</taxon>
        <taxon>Sphingidae</taxon>
        <taxon>Sphinginae</taxon>
        <taxon>Sphingini</taxon>
        <taxon>Manduca</taxon>
    </lineage>
</organism>
<dbReference type="PANTHER" id="PTHR21411:SF0">
    <property type="entry name" value="REGULATORY PROTEIN ZESTE"/>
    <property type="match status" value="1"/>
</dbReference>
<evidence type="ECO:0000313" key="8">
    <source>
        <dbReference type="EMBL" id="KAG6444783.1"/>
    </source>
</evidence>
<evidence type="ECO:0000256" key="3">
    <source>
        <dbReference type="ARBA" id="ARBA00023015"/>
    </source>
</evidence>
<name>A0A922CGL6_MANSE</name>
<dbReference type="EMBL" id="JH668313">
    <property type="protein sequence ID" value="KAG6444783.1"/>
    <property type="molecule type" value="Genomic_DNA"/>
</dbReference>
<comment type="subunit">
    <text evidence="1">Self-associates forming complexes of several hundred monomers.</text>
</comment>
<keyword evidence="3" id="KW-0805">Transcription regulation</keyword>
<feature type="region of interest" description="Disordered" evidence="6">
    <location>
        <begin position="263"/>
        <end position="290"/>
    </location>
</feature>
<evidence type="ECO:0000259" key="7">
    <source>
        <dbReference type="SMART" id="SM00717"/>
    </source>
</evidence>
<protein>
    <recommendedName>
        <fullName evidence="2">Regulatory protein zeste</fullName>
    </recommendedName>
</protein>